<sequence>MAPRKKKAAVKKVKVVASAVKTTVVQVSATELEMEVEAEPPISKTSSTSVQVVQVEAEKTPSAPPVVSLQSQETQDLNEDEEPTAAEKNKLKKATTTAAAEHKKRNSKKKKKRNKGVENGGYKRYVWRVLKQLHPDLGMSSRTMDVLDMMMADMFERLAEEASRLSKISGRATLTSREVQTAVRLVLPGDLANHAISEATKAISKYLS</sequence>
<reference evidence="6 7" key="1">
    <citation type="submission" date="2012-08" db="EMBL/GenBank/DDBJ databases">
        <title>Oryza genome evolution.</title>
        <authorList>
            <person name="Wing R.A."/>
        </authorList>
    </citation>
    <scope>NUCLEOTIDE SEQUENCE</scope>
</reference>
<dbReference type="Gene3D" id="1.10.20.10">
    <property type="entry name" value="Histone, subunit A"/>
    <property type="match status" value="1"/>
</dbReference>
<dbReference type="Pfam" id="PF00125">
    <property type="entry name" value="Histone"/>
    <property type="match status" value="1"/>
</dbReference>
<dbReference type="GO" id="GO:0030527">
    <property type="term" value="F:structural constituent of chromatin"/>
    <property type="evidence" value="ECO:0007669"/>
    <property type="project" value="InterPro"/>
</dbReference>
<reference evidence="7" key="2">
    <citation type="submission" date="2013-12" db="EMBL/GenBank/DDBJ databases">
        <authorList>
            <person name="Yu Y."/>
            <person name="Lee S."/>
            <person name="de Baynast K."/>
            <person name="Wissotski M."/>
            <person name="Liu L."/>
            <person name="Talag J."/>
            <person name="Goicoechea J."/>
            <person name="Angelova A."/>
            <person name="Jetty R."/>
            <person name="Kudrna D."/>
            <person name="Golser W."/>
            <person name="Rivera L."/>
            <person name="Zhang J."/>
            <person name="Wing R."/>
        </authorList>
    </citation>
    <scope>NUCLEOTIDE SEQUENCE</scope>
</reference>
<feature type="domain" description="Core Histone H2A/H2B/H3" evidence="5">
    <location>
        <begin position="103"/>
        <end position="185"/>
    </location>
</feature>
<dbReference type="EnsemblPlants" id="LPERR09G16290.1">
    <property type="protein sequence ID" value="LPERR09G16290.1"/>
    <property type="gene ID" value="LPERR09G16290"/>
</dbReference>
<organism evidence="6 7">
    <name type="scientific">Leersia perrieri</name>
    <dbReference type="NCBI Taxonomy" id="77586"/>
    <lineage>
        <taxon>Eukaryota</taxon>
        <taxon>Viridiplantae</taxon>
        <taxon>Streptophyta</taxon>
        <taxon>Embryophyta</taxon>
        <taxon>Tracheophyta</taxon>
        <taxon>Spermatophyta</taxon>
        <taxon>Magnoliopsida</taxon>
        <taxon>Liliopsida</taxon>
        <taxon>Poales</taxon>
        <taxon>Poaceae</taxon>
        <taxon>BOP clade</taxon>
        <taxon>Oryzoideae</taxon>
        <taxon>Oryzeae</taxon>
        <taxon>Oryzinae</taxon>
        <taxon>Leersia</taxon>
    </lineage>
</organism>
<dbReference type="InterPro" id="IPR009072">
    <property type="entry name" value="Histone-fold"/>
</dbReference>
<dbReference type="AlphaFoldDB" id="A0A0D9XH29"/>
<evidence type="ECO:0000313" key="6">
    <source>
        <dbReference type="EnsemblPlants" id="LPERR09G16290.1"/>
    </source>
</evidence>
<protein>
    <recommendedName>
        <fullName evidence="5">Core Histone H2A/H2B/H3 domain-containing protein</fullName>
    </recommendedName>
</protein>
<dbReference type="Gramene" id="LPERR09G16290.1">
    <property type="protein sequence ID" value="LPERR09G16290.1"/>
    <property type="gene ID" value="LPERR09G16290"/>
</dbReference>
<accession>A0A0D9XH29</accession>
<evidence type="ECO:0000256" key="2">
    <source>
        <dbReference type="ARBA" id="ARBA00006846"/>
    </source>
</evidence>
<feature type="compositionally biased region" description="Low complexity" evidence="4">
    <location>
        <begin position="43"/>
        <end position="55"/>
    </location>
</feature>
<evidence type="ECO:0000256" key="1">
    <source>
        <dbReference type="ARBA" id="ARBA00002001"/>
    </source>
</evidence>
<dbReference type="GO" id="GO:0046982">
    <property type="term" value="F:protein heterodimerization activity"/>
    <property type="evidence" value="ECO:0007669"/>
    <property type="project" value="InterPro"/>
</dbReference>
<dbReference type="Proteomes" id="UP000032180">
    <property type="component" value="Chromosome 9"/>
</dbReference>
<dbReference type="PRINTS" id="PR00621">
    <property type="entry name" value="HISTONEH2B"/>
</dbReference>
<dbReference type="SUPFAM" id="SSF47113">
    <property type="entry name" value="Histone-fold"/>
    <property type="match status" value="1"/>
</dbReference>
<dbReference type="SMART" id="SM00427">
    <property type="entry name" value="H2B"/>
    <property type="match status" value="1"/>
</dbReference>
<evidence type="ECO:0000313" key="7">
    <source>
        <dbReference type="Proteomes" id="UP000032180"/>
    </source>
</evidence>
<dbReference type="GO" id="GO:0005634">
    <property type="term" value="C:nucleus"/>
    <property type="evidence" value="ECO:0007669"/>
    <property type="project" value="UniProtKB-ARBA"/>
</dbReference>
<dbReference type="InterPro" id="IPR000558">
    <property type="entry name" value="Histone_H2B"/>
</dbReference>
<proteinExistence type="inferred from homology"/>
<comment type="subunit">
    <text evidence="3">The nucleosome is a histone octamer containing two molecules each of H2A, H2B, H3 and H4 assembled in one H3-H4 heterotetramer and two H2A-H2B heterodimers. The octamer wraps approximately 147 bp of DNA.</text>
</comment>
<dbReference type="GO" id="GO:0000786">
    <property type="term" value="C:nucleosome"/>
    <property type="evidence" value="ECO:0007669"/>
    <property type="project" value="InterPro"/>
</dbReference>
<dbReference type="GO" id="GO:0003677">
    <property type="term" value="F:DNA binding"/>
    <property type="evidence" value="ECO:0007669"/>
    <property type="project" value="InterPro"/>
</dbReference>
<dbReference type="HOGENOM" id="CLU_075666_0_1_1"/>
<evidence type="ECO:0000256" key="4">
    <source>
        <dbReference type="SAM" id="MobiDB-lite"/>
    </source>
</evidence>
<dbReference type="eggNOG" id="KOG1744">
    <property type="taxonomic scope" value="Eukaryota"/>
</dbReference>
<reference evidence="6" key="3">
    <citation type="submission" date="2015-04" db="UniProtKB">
        <authorList>
            <consortium name="EnsemblPlants"/>
        </authorList>
    </citation>
    <scope>IDENTIFICATION</scope>
</reference>
<dbReference type="InterPro" id="IPR007125">
    <property type="entry name" value="H2A/H2B/H3"/>
</dbReference>
<comment type="similarity">
    <text evidence="2">Belongs to the histone H2B family.</text>
</comment>
<keyword evidence="7" id="KW-1185">Reference proteome</keyword>
<comment type="function">
    <text evidence="1">Core component of nucleosome. Nucleosomes wrap and compact DNA into chromatin, limiting DNA accessibility to the cellular machineries which require DNA as a template. Histones thereby play a central role in transcription regulation, DNA repair, DNA replication and chromosomal stability. DNA accessibility is regulated via a complex set of post-translational modifications of histones, also called histone code, and nucleosome remodeling.</text>
</comment>
<evidence type="ECO:0000259" key="5">
    <source>
        <dbReference type="Pfam" id="PF00125"/>
    </source>
</evidence>
<feature type="region of interest" description="Disordered" evidence="4">
    <location>
        <begin position="35"/>
        <end position="117"/>
    </location>
</feature>
<evidence type="ECO:0000256" key="3">
    <source>
        <dbReference type="ARBA" id="ARBA00011538"/>
    </source>
</evidence>
<feature type="compositionally biased region" description="Basic residues" evidence="4">
    <location>
        <begin position="102"/>
        <end position="114"/>
    </location>
</feature>
<dbReference type="CDD" id="cd22910">
    <property type="entry name" value="HFD_H2B"/>
    <property type="match status" value="1"/>
</dbReference>
<dbReference type="PANTHER" id="PTHR23428">
    <property type="entry name" value="HISTONE H2B"/>
    <property type="match status" value="1"/>
</dbReference>
<dbReference type="FunFam" id="1.10.20.10:FF:000043">
    <property type="entry name" value="Histone H2B"/>
    <property type="match status" value="1"/>
</dbReference>
<dbReference type="STRING" id="77586.A0A0D9XH29"/>
<name>A0A0D9XH29_9ORYZ</name>